<evidence type="ECO:0000256" key="9">
    <source>
        <dbReference type="SAM" id="Phobius"/>
    </source>
</evidence>
<keyword evidence="6 9" id="KW-0812">Transmembrane</keyword>
<evidence type="ECO:0000256" key="8">
    <source>
        <dbReference type="ARBA" id="ARBA00023136"/>
    </source>
</evidence>
<evidence type="ECO:0000256" key="7">
    <source>
        <dbReference type="ARBA" id="ARBA00022989"/>
    </source>
</evidence>
<dbReference type="InterPro" id="IPR006302">
    <property type="entry name" value="T3SS_HrcV"/>
</dbReference>
<evidence type="ECO:0000256" key="5">
    <source>
        <dbReference type="ARBA" id="ARBA00022519"/>
    </source>
</evidence>
<dbReference type="Gene3D" id="1.10.8.540">
    <property type="entry name" value="FHIPEP family, domain 3"/>
    <property type="match status" value="1"/>
</dbReference>
<comment type="similarity">
    <text evidence="2">Belongs to the FHIPEP (flagella/HR/invasion proteins export pore) family.</text>
</comment>
<dbReference type="InterPro" id="IPR042196">
    <property type="entry name" value="FHIPEP_4"/>
</dbReference>
<name>A0A653A3V7_UNCDX</name>
<dbReference type="InterPro" id="IPR001712">
    <property type="entry name" value="T3SS_FHIPEP"/>
</dbReference>
<keyword evidence="7 9" id="KW-1133">Transmembrane helix</keyword>
<sequence length="698" mass="77166">MHVKLNSLQHILLKASRYNDIVLATLVVAIIALMILPMPTPLLDGLIATNLGLAVTLIMVAMYIPSALSLSTFPSILLFTTLFRLSLNITSTRLILLNADAGEIISTFGNFVVAGNFVVGGAIFLIITIVQFLVIAKGSERVAEVSARFTLDAMPGKQMSIDADLRAGVIDMTDARRRRRGVERESQLYGAMDGAMKFVKGDAIAGIIIIVVNILGGMAIGVLQKGMDLGRAVQTYSILTIGDGLVSQIPALFISVTAGIIVTRVSSEKSDSLGGEIGTQILGQPKALLLGGVLLCCFALVPGFPKWQFITLGLLIGFAGFAFRRAPSKPLQKAEFEDDGISDAEDEIEDRTDRVAAFSLTTPLSVGLASSLRAMIQPQALQGNLKEVRRALYFDLGVPFPEITIRFSDTIEKDHYMVFLHDIPVSEGVLPSGRLLVREMEEHLRVLGIACEAGKTFLPDMPNIWVEEGLRSRLDQAGVAWMDPVRVLTYHVMLVLKRYASEFIGLQETRYLMERMEERFPELVRESQRVLSLPKITEVLQRLVQEGISIRNLRSILQSLIEWGQKEKDVILLTEYVRMSLNRYISYKYSMGQNLLAVYLFDLDTEETIRKAIRQTSGGSYLALDPSAARALIDAIRTEVGDIGRRAQKPVLLVSMDIRRYVKKMVELDLPDLPVLSHQELTQEIIVQPLGRITLPAR</sequence>
<dbReference type="InterPro" id="IPR042194">
    <property type="entry name" value="FHIPEP_1"/>
</dbReference>
<dbReference type="PROSITE" id="PS00994">
    <property type="entry name" value="FHIPEP"/>
    <property type="match status" value="1"/>
</dbReference>
<evidence type="ECO:0000256" key="3">
    <source>
        <dbReference type="ARBA" id="ARBA00022448"/>
    </source>
</evidence>
<comment type="subcellular location">
    <subcellularLocation>
        <location evidence="1">Cell inner membrane</location>
        <topology evidence="1">Multi-pass membrane protein</topology>
    </subcellularLocation>
</comment>
<feature type="transmembrane region" description="Helical" evidence="9">
    <location>
        <begin position="283"/>
        <end position="301"/>
    </location>
</feature>
<dbReference type="GO" id="GO:0005886">
    <property type="term" value="C:plasma membrane"/>
    <property type="evidence" value="ECO:0007669"/>
    <property type="project" value="UniProtKB-SubCell"/>
</dbReference>
<feature type="transmembrane region" description="Helical" evidence="9">
    <location>
        <begin position="108"/>
        <end position="134"/>
    </location>
</feature>
<feature type="transmembrane region" description="Helical" evidence="9">
    <location>
        <begin position="21"/>
        <end position="39"/>
    </location>
</feature>
<dbReference type="PIRSF" id="PIRSF005419">
    <property type="entry name" value="FlhA"/>
    <property type="match status" value="1"/>
</dbReference>
<dbReference type="Gene3D" id="3.40.50.12790">
    <property type="entry name" value="FHIPEP family, domain 4"/>
    <property type="match status" value="1"/>
</dbReference>
<dbReference type="EMBL" id="UPXX01000013">
    <property type="protein sequence ID" value="VBB42638.1"/>
    <property type="molecule type" value="Genomic_DNA"/>
</dbReference>
<dbReference type="Pfam" id="PF00771">
    <property type="entry name" value="FHIPEP"/>
    <property type="match status" value="1"/>
</dbReference>
<dbReference type="PRINTS" id="PR00949">
    <property type="entry name" value="TYPE3IMAPROT"/>
</dbReference>
<keyword evidence="4" id="KW-1003">Cell membrane</keyword>
<organism evidence="10">
    <name type="scientific">Uncultured Desulfatiglans sp</name>
    <dbReference type="NCBI Taxonomy" id="1748965"/>
    <lineage>
        <taxon>Bacteria</taxon>
        <taxon>Pseudomonadati</taxon>
        <taxon>Thermodesulfobacteriota</taxon>
        <taxon>Desulfobacteria</taxon>
        <taxon>Desulfatiglandales</taxon>
        <taxon>Desulfatiglandaceae</taxon>
        <taxon>Desulfatiglans</taxon>
        <taxon>environmental samples</taxon>
    </lineage>
</organism>
<dbReference type="NCBIfam" id="TIGR01399">
    <property type="entry name" value="hrcV"/>
    <property type="match status" value="1"/>
</dbReference>
<dbReference type="InterPro" id="IPR025505">
    <property type="entry name" value="FHIPEP_CS"/>
</dbReference>
<keyword evidence="8 9" id="KW-0472">Membrane</keyword>
<dbReference type="InterPro" id="IPR042193">
    <property type="entry name" value="FHIPEP_3"/>
</dbReference>
<reference evidence="10" key="1">
    <citation type="submission" date="2018-07" db="EMBL/GenBank/DDBJ databases">
        <authorList>
            <consortium name="Genoscope - CEA"/>
            <person name="William W."/>
        </authorList>
    </citation>
    <scope>NUCLEOTIDE SEQUENCE</scope>
    <source>
        <strain evidence="10">IK1</strain>
    </source>
</reference>
<proteinExistence type="inferred from homology"/>
<evidence type="ECO:0000256" key="6">
    <source>
        <dbReference type="ARBA" id="ARBA00022692"/>
    </source>
</evidence>
<gene>
    <name evidence="10" type="primary">lcrD</name>
    <name evidence="10" type="ORF">TRIP_B200778</name>
</gene>
<dbReference type="PANTHER" id="PTHR30161:SF2">
    <property type="entry name" value="INVASION PROTEIN INVA"/>
    <property type="match status" value="1"/>
</dbReference>
<evidence type="ECO:0000256" key="1">
    <source>
        <dbReference type="ARBA" id="ARBA00004429"/>
    </source>
</evidence>
<accession>A0A653A3V7</accession>
<keyword evidence="5" id="KW-0997">Cell inner membrane</keyword>
<keyword evidence="3" id="KW-0813">Transport</keyword>
<feature type="transmembrane region" description="Helical" evidence="9">
    <location>
        <begin position="307"/>
        <end position="323"/>
    </location>
</feature>
<evidence type="ECO:0000256" key="2">
    <source>
        <dbReference type="ARBA" id="ARBA00008835"/>
    </source>
</evidence>
<protein>
    <submittedName>
        <fullName evidence="10">Low calcium response locus protein D</fullName>
    </submittedName>
</protein>
<feature type="transmembrane region" description="Helical" evidence="9">
    <location>
        <begin position="236"/>
        <end position="262"/>
    </location>
</feature>
<dbReference type="GO" id="GO:0009306">
    <property type="term" value="P:protein secretion"/>
    <property type="evidence" value="ECO:0007669"/>
    <property type="project" value="InterPro"/>
</dbReference>
<evidence type="ECO:0000256" key="4">
    <source>
        <dbReference type="ARBA" id="ARBA00022475"/>
    </source>
</evidence>
<dbReference type="PANTHER" id="PTHR30161">
    <property type="entry name" value="FLAGELLAR EXPORT PROTEIN, MEMBRANE FLHA SUBUNIT-RELATED"/>
    <property type="match status" value="1"/>
</dbReference>
<feature type="transmembrane region" description="Helical" evidence="9">
    <location>
        <begin position="203"/>
        <end position="224"/>
    </location>
</feature>
<dbReference type="Gene3D" id="3.40.30.60">
    <property type="entry name" value="FHIPEP family, domain 1"/>
    <property type="match status" value="1"/>
</dbReference>
<dbReference type="AlphaFoldDB" id="A0A653A3V7"/>
<evidence type="ECO:0000313" key="10">
    <source>
        <dbReference type="EMBL" id="VBB42638.1"/>
    </source>
</evidence>